<evidence type="ECO:0000313" key="2">
    <source>
        <dbReference type="EMBL" id="QHQ24542.1"/>
    </source>
</evidence>
<evidence type="ECO:0000313" key="3">
    <source>
        <dbReference type="Proteomes" id="UP000464054"/>
    </source>
</evidence>
<evidence type="ECO:0000313" key="1">
    <source>
        <dbReference type="EMBL" id="MFJ5322804.1"/>
    </source>
</evidence>
<organism evidence="2 3">
    <name type="scientific">Pectobacterium parvum</name>
    <dbReference type="NCBI Taxonomy" id="2778550"/>
    <lineage>
        <taxon>Bacteria</taxon>
        <taxon>Pseudomonadati</taxon>
        <taxon>Pseudomonadota</taxon>
        <taxon>Gammaproteobacteria</taxon>
        <taxon>Enterobacterales</taxon>
        <taxon>Pectobacteriaceae</taxon>
        <taxon>Pectobacterium</taxon>
    </lineage>
</organism>
<evidence type="ECO:0000313" key="4">
    <source>
        <dbReference type="Proteomes" id="UP001617714"/>
    </source>
</evidence>
<dbReference type="GeneID" id="90770090"/>
<dbReference type="RefSeq" id="WP_039513273.1">
    <property type="nucleotide sequence ID" value="NZ_CP046377.1"/>
</dbReference>
<dbReference type="AlphaFoldDB" id="A0AAP9IH13"/>
<proteinExistence type="predicted"/>
<reference evidence="1 4" key="3">
    <citation type="submission" date="2024-10" db="EMBL/GenBank/DDBJ databases">
        <authorList>
            <person name="Lu C.-H."/>
        </authorList>
    </citation>
    <scope>NUCLEOTIDE SEQUENCE [LARGE SCALE GENOMIC DNA]</scope>
    <source>
        <strain evidence="1 4">22QBSP01-2</strain>
    </source>
</reference>
<protein>
    <recommendedName>
        <fullName evidence="5">Nucleotidyltransferase</fullName>
    </recommendedName>
</protein>
<reference evidence="3" key="1">
    <citation type="submission" date="2019-11" db="EMBL/GenBank/DDBJ databases">
        <authorList>
            <person name="Jee S."/>
        </authorList>
    </citation>
    <scope>NUCLEOTIDE SEQUENCE [LARGE SCALE GENOMIC DNA]</scope>
    <source>
        <strain evidence="3">PZ1</strain>
    </source>
</reference>
<keyword evidence="4" id="KW-1185">Reference proteome</keyword>
<gene>
    <name evidence="1" type="ORF">ACIPSN_15840</name>
    <name evidence="2" type="ORF">GMX10_11050</name>
</gene>
<dbReference type="Proteomes" id="UP000464054">
    <property type="component" value="Chromosome"/>
</dbReference>
<dbReference type="Proteomes" id="UP001617714">
    <property type="component" value="Unassembled WGS sequence"/>
</dbReference>
<evidence type="ECO:0008006" key="5">
    <source>
        <dbReference type="Google" id="ProtNLM"/>
    </source>
</evidence>
<dbReference type="EMBL" id="JBIXKD010000018">
    <property type="protein sequence ID" value="MFJ5322804.1"/>
    <property type="molecule type" value="Genomic_DNA"/>
</dbReference>
<dbReference type="EMBL" id="CP046377">
    <property type="protein sequence ID" value="QHQ24542.1"/>
    <property type="molecule type" value="Genomic_DNA"/>
</dbReference>
<sequence length="336" mass="39147">MIRSDTLIKQLPYFLDSISESQKITLDNISQNDIKLLVPYLLEHKLEYLSFLSINETKSLEHFYELTLKKQTECLTTLINNELIDCQAIFLQGFPRCLGLSNIVPFGMRTDIDIHIPPENIARFKRDIKQKGFDAFGFSDTEIFLVDDEIKKKFTVQSWAQKDFTLTLPLQTDLPKDLPIDFGDCYLPWLYRGEKWFLMVSLEIHHNYIDKSDYETIFNNTERWPETGFNRSNLPSLIYFNLVRLYQGVLSGEKRLRLLLDTACLFKQSEITSCITDVDSLIKKSSLTFELRSLCLCLSSMHKVFSPLKEISDLNDNFNNWLNAFYKSISLNTTGF</sequence>
<accession>A0AAP9IH13</accession>
<reference evidence="2" key="2">
    <citation type="journal article" date="2022" name="Plant Pathol J">
        <title>Comparative Genomic Analysis of Pathogenic Factors of Pectobacterium Species Isolated in South Korea Using Whole-Genome Sequencing.</title>
        <authorList>
            <person name="Jee S."/>
            <person name="Kang I.J."/>
            <person name="Bak G."/>
            <person name="Kang S."/>
            <person name="Lee J."/>
            <person name="Heu S."/>
            <person name="Hwang I."/>
        </authorList>
    </citation>
    <scope>NUCLEOTIDE SEQUENCE</scope>
    <source>
        <strain evidence="2">PZ1</strain>
    </source>
</reference>
<name>A0AAP9IH13_9GAMM</name>